<protein>
    <submittedName>
        <fullName evidence="1">Uncharacterized protein</fullName>
    </submittedName>
</protein>
<evidence type="ECO:0000313" key="1">
    <source>
        <dbReference type="EMBL" id="OWV12028.1"/>
    </source>
</evidence>
<dbReference type="InterPro" id="IPR058966">
    <property type="entry name" value="MJECL33-like"/>
</dbReference>
<reference evidence="1 2" key="1">
    <citation type="submission" date="2017-03" db="EMBL/GenBank/DDBJ databases">
        <title>Whole genome sequence of Micromonospora wenchangensis, isolated from mangrove soil.</title>
        <authorList>
            <person name="Yang H."/>
        </authorList>
    </citation>
    <scope>NUCLEOTIDE SEQUENCE [LARGE SCALE GENOMIC DNA]</scope>
    <source>
        <strain evidence="1 2">CCTCC AA 2012002</strain>
    </source>
</reference>
<accession>A0A246RSB4</accession>
<comment type="caution">
    <text evidence="1">The sequence shown here is derived from an EMBL/GenBank/DDBJ whole genome shotgun (WGS) entry which is preliminary data.</text>
</comment>
<sequence length="62" mass="7011">MGQRLRFDVGDLWMRIYLEQGSCGNTIARLVSNLQHRFDGALRLADPELDEAVGRHLEPMAA</sequence>
<dbReference type="Proteomes" id="UP000197174">
    <property type="component" value="Unassembled WGS sequence"/>
</dbReference>
<name>A0A246RSB4_9ACTN</name>
<proteinExistence type="predicted"/>
<dbReference type="Pfam" id="PF25924">
    <property type="entry name" value="MJECL33"/>
    <property type="match status" value="1"/>
</dbReference>
<keyword evidence="2" id="KW-1185">Reference proteome</keyword>
<dbReference type="EMBL" id="MZMV01000004">
    <property type="protein sequence ID" value="OWV12028.1"/>
    <property type="molecule type" value="Genomic_DNA"/>
</dbReference>
<gene>
    <name evidence="1" type="ORF">B5D80_03765</name>
</gene>
<organism evidence="1 2">
    <name type="scientific">Micromonospora wenchangensis</name>
    <dbReference type="NCBI Taxonomy" id="1185415"/>
    <lineage>
        <taxon>Bacteria</taxon>
        <taxon>Bacillati</taxon>
        <taxon>Actinomycetota</taxon>
        <taxon>Actinomycetes</taxon>
        <taxon>Micromonosporales</taxon>
        <taxon>Micromonosporaceae</taxon>
        <taxon>Micromonospora</taxon>
    </lineage>
</organism>
<dbReference type="AlphaFoldDB" id="A0A246RSB4"/>
<evidence type="ECO:0000313" key="2">
    <source>
        <dbReference type="Proteomes" id="UP000197174"/>
    </source>
</evidence>